<comment type="caution">
    <text evidence="2">The sequence shown here is derived from an EMBL/GenBank/DDBJ whole genome shotgun (WGS) entry which is preliminary data.</text>
</comment>
<dbReference type="AlphaFoldDB" id="A0AAW1CMC7"/>
<gene>
    <name evidence="2" type="ORF">O3M35_002673</name>
</gene>
<evidence type="ECO:0000256" key="1">
    <source>
        <dbReference type="SAM" id="SignalP"/>
    </source>
</evidence>
<dbReference type="Proteomes" id="UP001461498">
    <property type="component" value="Unassembled WGS sequence"/>
</dbReference>
<organism evidence="2 3">
    <name type="scientific">Rhynocoris fuscipes</name>
    <dbReference type="NCBI Taxonomy" id="488301"/>
    <lineage>
        <taxon>Eukaryota</taxon>
        <taxon>Metazoa</taxon>
        <taxon>Ecdysozoa</taxon>
        <taxon>Arthropoda</taxon>
        <taxon>Hexapoda</taxon>
        <taxon>Insecta</taxon>
        <taxon>Pterygota</taxon>
        <taxon>Neoptera</taxon>
        <taxon>Paraneoptera</taxon>
        <taxon>Hemiptera</taxon>
        <taxon>Heteroptera</taxon>
        <taxon>Panheteroptera</taxon>
        <taxon>Cimicomorpha</taxon>
        <taxon>Reduviidae</taxon>
        <taxon>Harpactorinae</taxon>
        <taxon>Harpactorini</taxon>
        <taxon>Rhynocoris</taxon>
    </lineage>
</organism>
<dbReference type="InterPro" id="IPR038602">
    <property type="entry name" value="Mite_allergen_7_sf"/>
</dbReference>
<evidence type="ECO:0000313" key="2">
    <source>
        <dbReference type="EMBL" id="KAK9499666.1"/>
    </source>
</evidence>
<name>A0AAW1CMC7_9HEMI</name>
<protein>
    <submittedName>
        <fullName evidence="2">Uncharacterized protein</fullName>
    </submittedName>
</protein>
<dbReference type="Pfam" id="PF16984">
    <property type="entry name" value="Grp7_allergen"/>
    <property type="match status" value="1"/>
</dbReference>
<sequence length="227" mass="25751">MYRLVSALCLLFCVTIYAHNVQKRDDNAEVLIDEFIYETVQDLKKNHQEQISIPDIHETFEKKIAFIKVKGEFTGTGGWIKDLTTLKRTAPSQLVEKDDTIAIGITLGLNDLEFGFNEYRAEVYHIGIHGTMHVSVEQNSVYIHMTMKFDDNGGCKTTLDKVEIQKLDGYHADLTGLGRDADFIYSFVASFLANKYHKDIERSLSEKLTPAITAALAKNDICQQFPH</sequence>
<feature type="chain" id="PRO_5043441282" evidence="1">
    <location>
        <begin position="19"/>
        <end position="227"/>
    </location>
</feature>
<keyword evidence="3" id="KW-1185">Reference proteome</keyword>
<evidence type="ECO:0000313" key="3">
    <source>
        <dbReference type="Proteomes" id="UP001461498"/>
    </source>
</evidence>
<proteinExistence type="predicted"/>
<dbReference type="EMBL" id="JAPXFL010000011">
    <property type="protein sequence ID" value="KAK9499666.1"/>
    <property type="molecule type" value="Genomic_DNA"/>
</dbReference>
<accession>A0AAW1CMC7</accession>
<feature type="signal peptide" evidence="1">
    <location>
        <begin position="1"/>
        <end position="18"/>
    </location>
</feature>
<keyword evidence="1" id="KW-0732">Signal</keyword>
<dbReference type="InterPro" id="IPR020234">
    <property type="entry name" value="Mite_allergen_group-7"/>
</dbReference>
<reference evidence="2 3" key="1">
    <citation type="submission" date="2022-12" db="EMBL/GenBank/DDBJ databases">
        <title>Chromosome-level genome assembly of true bugs.</title>
        <authorList>
            <person name="Ma L."/>
            <person name="Li H."/>
        </authorList>
    </citation>
    <scope>NUCLEOTIDE SEQUENCE [LARGE SCALE GENOMIC DNA]</scope>
    <source>
        <strain evidence="2">Lab_2022b</strain>
    </source>
</reference>
<dbReference type="Gene3D" id="3.15.10.50">
    <property type="match status" value="1"/>
</dbReference>